<dbReference type="InterPro" id="IPR011109">
    <property type="entry name" value="DNA_bind_recombinase_dom"/>
</dbReference>
<dbReference type="AlphaFoldDB" id="A0A318XP00"/>
<evidence type="ECO:0000259" key="2">
    <source>
        <dbReference type="PROSITE" id="PS51737"/>
    </source>
</evidence>
<dbReference type="PROSITE" id="PS51737">
    <property type="entry name" value="RECOMBINASE_DNA_BIND"/>
    <property type="match status" value="1"/>
</dbReference>
<dbReference type="Pfam" id="PF00239">
    <property type="entry name" value="Resolvase"/>
    <property type="match status" value="1"/>
</dbReference>
<gene>
    <name evidence="3" type="ORF">LY28_01129</name>
</gene>
<dbReference type="EMBL" id="QKMR01000005">
    <property type="protein sequence ID" value="PYG88773.1"/>
    <property type="molecule type" value="Genomic_DNA"/>
</dbReference>
<comment type="caution">
    <text evidence="3">The sequence shown here is derived from an EMBL/GenBank/DDBJ whole genome shotgun (WGS) entry which is preliminary data.</text>
</comment>
<dbReference type="PANTHER" id="PTHR30461:SF23">
    <property type="entry name" value="DNA RECOMBINASE-RELATED"/>
    <property type="match status" value="1"/>
</dbReference>
<dbReference type="GO" id="GO:0003677">
    <property type="term" value="F:DNA binding"/>
    <property type="evidence" value="ECO:0007669"/>
    <property type="project" value="InterPro"/>
</dbReference>
<dbReference type="GO" id="GO:0000150">
    <property type="term" value="F:DNA strand exchange activity"/>
    <property type="evidence" value="ECO:0007669"/>
    <property type="project" value="InterPro"/>
</dbReference>
<evidence type="ECO:0000313" key="4">
    <source>
        <dbReference type="Proteomes" id="UP000248132"/>
    </source>
</evidence>
<dbReference type="Gene3D" id="3.40.50.1390">
    <property type="entry name" value="Resolvase, N-terminal catalytic domain"/>
    <property type="match status" value="1"/>
</dbReference>
<dbReference type="InterPro" id="IPR050639">
    <property type="entry name" value="SSR_resolvase"/>
</dbReference>
<dbReference type="Gene3D" id="3.90.1750.20">
    <property type="entry name" value="Putative Large Serine Recombinase, Chain B, Domain 2"/>
    <property type="match status" value="1"/>
</dbReference>
<evidence type="ECO:0000313" key="3">
    <source>
        <dbReference type="EMBL" id="PYG88773.1"/>
    </source>
</evidence>
<feature type="domain" description="Recombinase" evidence="2">
    <location>
        <begin position="179"/>
        <end position="301"/>
    </location>
</feature>
<feature type="domain" description="Resolvase/invertase-type recombinase catalytic" evidence="1">
    <location>
        <begin position="23"/>
        <end position="170"/>
    </location>
</feature>
<proteinExistence type="predicted"/>
<keyword evidence="4" id="KW-1185">Reference proteome</keyword>
<reference evidence="3 4" key="1">
    <citation type="submission" date="2018-06" db="EMBL/GenBank/DDBJ databases">
        <title>Genomic Encyclopedia of Type Strains, Phase I: the one thousand microbial genomes (KMG-I) project.</title>
        <authorList>
            <person name="Kyrpides N."/>
        </authorList>
    </citation>
    <scope>NUCLEOTIDE SEQUENCE [LARGE SCALE GENOMIC DNA]</scope>
    <source>
        <strain evidence="3 4">DSM 19573</strain>
    </source>
</reference>
<sequence>MNHRTITNISLKQYNLSMDKPLRIAAYCRVSSLKEAQELSLETQIRYYTDKIEACTFGENAGVFSDTATGRNIRQRPAFKKLMTKCRASKVDLILTKSISRFGRNSLETIQRLRELRSWNIDVYFEQENIHLLDPAAQHIIEIYCALAQNESENKSHNIHWGIHEGFQAGTSGYQNLPCYGYCFDKTKQILTIVPEEAKVVQMIFDLRLRDYSLGRISAELAKRAIPSPKGKPVWSRECIRKILCNEKYTGSVMLQKTYVEDFFTGKQKHNTGQRERYFYKNNHKPIVGWDVFAQVNGLEM</sequence>
<dbReference type="Proteomes" id="UP000248132">
    <property type="component" value="Unassembled WGS sequence"/>
</dbReference>
<dbReference type="InterPro" id="IPR006119">
    <property type="entry name" value="Resolv_N"/>
</dbReference>
<evidence type="ECO:0000259" key="1">
    <source>
        <dbReference type="PROSITE" id="PS51736"/>
    </source>
</evidence>
<dbReference type="CDD" id="cd00338">
    <property type="entry name" value="Ser_Recombinase"/>
    <property type="match status" value="1"/>
</dbReference>
<accession>A0A318XP00</accession>
<dbReference type="SMART" id="SM00857">
    <property type="entry name" value="Resolvase"/>
    <property type="match status" value="1"/>
</dbReference>
<protein>
    <submittedName>
        <fullName evidence="3">DNA invertase Pin-like site-specific DNA recombinase</fullName>
    </submittedName>
</protein>
<dbReference type="InterPro" id="IPR038109">
    <property type="entry name" value="DNA_bind_recomb_sf"/>
</dbReference>
<dbReference type="Pfam" id="PF07508">
    <property type="entry name" value="Recombinase"/>
    <property type="match status" value="1"/>
</dbReference>
<dbReference type="OrthoDB" id="9769353at2"/>
<dbReference type="PROSITE" id="PS51736">
    <property type="entry name" value="RECOMBINASES_3"/>
    <property type="match status" value="1"/>
</dbReference>
<dbReference type="RefSeq" id="WP_110461195.1">
    <property type="nucleotide sequence ID" value="NZ_QKMR01000005.1"/>
</dbReference>
<dbReference type="SUPFAM" id="SSF53041">
    <property type="entry name" value="Resolvase-like"/>
    <property type="match status" value="1"/>
</dbReference>
<name>A0A318XP00_9FIRM</name>
<dbReference type="InterPro" id="IPR036162">
    <property type="entry name" value="Resolvase-like_N_sf"/>
</dbReference>
<organism evidence="3 4">
    <name type="scientific">Ruminiclostridium sufflavum DSM 19573</name>
    <dbReference type="NCBI Taxonomy" id="1121337"/>
    <lineage>
        <taxon>Bacteria</taxon>
        <taxon>Bacillati</taxon>
        <taxon>Bacillota</taxon>
        <taxon>Clostridia</taxon>
        <taxon>Eubacteriales</taxon>
        <taxon>Oscillospiraceae</taxon>
        <taxon>Ruminiclostridium</taxon>
    </lineage>
</organism>
<dbReference type="PANTHER" id="PTHR30461">
    <property type="entry name" value="DNA-INVERTASE FROM LAMBDOID PROPHAGE"/>
    <property type="match status" value="1"/>
</dbReference>